<dbReference type="RefSeq" id="WP_099154020.1">
    <property type="nucleotide sequence ID" value="NZ_PDUD01000039.1"/>
</dbReference>
<evidence type="ECO:0000313" key="3">
    <source>
        <dbReference type="Proteomes" id="UP000223913"/>
    </source>
</evidence>
<dbReference type="SUPFAM" id="SSF159888">
    <property type="entry name" value="YdhG-like"/>
    <property type="match status" value="1"/>
</dbReference>
<dbReference type="Pfam" id="PF08818">
    <property type="entry name" value="DUF1801"/>
    <property type="match status" value="1"/>
</dbReference>
<proteinExistence type="predicted"/>
<sequence>MNEGRLNEAVSLFLDDLDHPLRAEIELLRRELLAANNELTENIKWNAPNYEYAGADRITMRINPPRKLQLIFHCGAKVKEQPSERLISDPTGLLDWKDKLRAVATFNERAEIEEQRTALKTLVNDWITAALNL</sequence>
<comment type="caution">
    <text evidence="2">The sequence shown here is derived from an EMBL/GenBank/DDBJ whole genome shotgun (WGS) entry which is preliminary data.</text>
</comment>
<gene>
    <name evidence="2" type="ORF">CRP01_31335</name>
</gene>
<dbReference type="AlphaFoldDB" id="A0A2D0N1V1"/>
<protein>
    <recommendedName>
        <fullName evidence="1">YdhG-like domain-containing protein</fullName>
    </recommendedName>
</protein>
<dbReference type="EMBL" id="PDUD01000039">
    <property type="protein sequence ID" value="PHN02475.1"/>
    <property type="molecule type" value="Genomic_DNA"/>
</dbReference>
<feature type="domain" description="YdhG-like" evidence="1">
    <location>
        <begin position="22"/>
        <end position="127"/>
    </location>
</feature>
<dbReference type="Proteomes" id="UP000223913">
    <property type="component" value="Unassembled WGS sequence"/>
</dbReference>
<name>A0A2D0N1V1_FLAN2</name>
<dbReference type="InterPro" id="IPR014922">
    <property type="entry name" value="YdhG-like"/>
</dbReference>
<evidence type="ECO:0000313" key="2">
    <source>
        <dbReference type="EMBL" id="PHN02475.1"/>
    </source>
</evidence>
<reference evidence="2 3" key="1">
    <citation type="submission" date="2017-10" db="EMBL/GenBank/DDBJ databases">
        <title>The draft genome sequence of Lewinella nigricans NBRC 102662.</title>
        <authorList>
            <person name="Wang K."/>
        </authorList>
    </citation>
    <scope>NUCLEOTIDE SEQUENCE [LARGE SCALE GENOMIC DNA]</scope>
    <source>
        <strain evidence="2 3">NBRC 102662</strain>
    </source>
</reference>
<evidence type="ECO:0000259" key="1">
    <source>
        <dbReference type="Pfam" id="PF08818"/>
    </source>
</evidence>
<keyword evidence="3" id="KW-1185">Reference proteome</keyword>
<dbReference type="OrthoDB" id="9811812at2"/>
<accession>A0A2D0N1V1</accession>
<organism evidence="2 3">
    <name type="scientific">Flavilitoribacter nigricans (strain ATCC 23147 / DSM 23189 / NBRC 102662 / NCIMB 1420 / SS-2)</name>
    <name type="common">Lewinella nigricans</name>
    <dbReference type="NCBI Taxonomy" id="1122177"/>
    <lineage>
        <taxon>Bacteria</taxon>
        <taxon>Pseudomonadati</taxon>
        <taxon>Bacteroidota</taxon>
        <taxon>Saprospiria</taxon>
        <taxon>Saprospirales</taxon>
        <taxon>Lewinellaceae</taxon>
        <taxon>Flavilitoribacter</taxon>
    </lineage>
</organism>